<feature type="region of interest" description="Disordered" evidence="1">
    <location>
        <begin position="1"/>
        <end position="30"/>
    </location>
</feature>
<organism evidence="2 3">
    <name type="scientific">Xenorhabdus vietnamensis</name>
    <dbReference type="NCBI Taxonomy" id="351656"/>
    <lineage>
        <taxon>Bacteria</taxon>
        <taxon>Pseudomonadati</taxon>
        <taxon>Pseudomonadota</taxon>
        <taxon>Gammaproteobacteria</taxon>
        <taxon>Enterobacterales</taxon>
        <taxon>Morganellaceae</taxon>
        <taxon>Xenorhabdus</taxon>
    </lineage>
</organism>
<evidence type="ECO:0000313" key="3">
    <source>
        <dbReference type="Proteomes" id="UP000194350"/>
    </source>
</evidence>
<evidence type="ECO:0000256" key="1">
    <source>
        <dbReference type="SAM" id="MobiDB-lite"/>
    </source>
</evidence>
<keyword evidence="3" id="KW-1185">Reference proteome</keyword>
<evidence type="ECO:0000313" key="2">
    <source>
        <dbReference type="EMBL" id="OTA15905.1"/>
    </source>
</evidence>
<proteinExistence type="predicted"/>
<protein>
    <submittedName>
        <fullName evidence="2">Uncharacterized protein</fullName>
    </submittedName>
</protein>
<dbReference type="Proteomes" id="UP000194350">
    <property type="component" value="Unassembled WGS sequence"/>
</dbReference>
<reference evidence="2 3" key="1">
    <citation type="submission" date="2016-10" db="EMBL/GenBank/DDBJ databases">
        <title>Systematic genetic and metabolomic analysis of Xenorhabdus and Photorhabdus spp., highlights the requirements for a dual symbiotic and pathogenic life style.</title>
        <authorList>
            <person name="Tobias N.J."/>
            <person name="Wolff H."/>
            <person name="Djahanschiri B."/>
            <person name="Pidot S.J."/>
            <person name="Stinear T.P."/>
            <person name="Ebersberger I."/>
            <person name="Bode H.B."/>
        </authorList>
    </citation>
    <scope>NUCLEOTIDE SEQUENCE [LARGE SCALE GENOMIC DNA]</scope>
    <source>
        <strain evidence="2 3">DSM 22392</strain>
    </source>
</reference>
<dbReference type="EMBL" id="MUBJ01000011">
    <property type="protein sequence ID" value="OTA15905.1"/>
    <property type="molecule type" value="Genomic_DNA"/>
</dbReference>
<comment type="caution">
    <text evidence="2">The sequence shown here is derived from an EMBL/GenBank/DDBJ whole genome shotgun (WGS) entry which is preliminary data.</text>
</comment>
<gene>
    <name evidence="2" type="ORF">Xvie_02242</name>
</gene>
<name>A0A1Y2SB26_9GAMM</name>
<dbReference type="AlphaFoldDB" id="A0A1Y2SB26"/>
<accession>A0A1Y2SB26</accession>
<sequence>MISPHPHYNDIKRPEILMSHNKKPTVSYTKPTREQIARAVATSTAIETGQASKRIEDELKTKREKFSHLHLAV</sequence>